<dbReference type="PANTHER" id="PTHR43666:SF1">
    <property type="entry name" value="CONSERVED PROTEIN"/>
    <property type="match status" value="1"/>
</dbReference>
<dbReference type="PANTHER" id="PTHR43666">
    <property type="entry name" value="TLDD PROTEIN"/>
    <property type="match status" value="1"/>
</dbReference>
<feature type="domain" description="Metalloprotease TldD/E C-terminal" evidence="3">
    <location>
        <begin position="223"/>
        <end position="438"/>
    </location>
</feature>
<dbReference type="RefSeq" id="WP_161817697.1">
    <property type="nucleotide sequence ID" value="NZ_JAACJS010000011.1"/>
</dbReference>
<sequence>MAILTKEEAQALLKKVMAYSKADECEAGLSGQEGGNVRYARNAVSTAGDISTMSLQVSSTFGKKTGSASINEFDDASLEKVVRRAEELAQLAPENPEYMPLLGPQGEFKESITYVESTAAMTPATRAEAVGKSIKVAKDAKLEAAGFLENTTSFVAVMNSKGLFAYNKGTDVIFSITTRNQEGTGSGYAARGFNDVKKLDTLTATQVASKKANGSAGAKAIEPGKYTVILEPVAATYMLENMFRFDARSADEGRSFLSKPGGGNRLGEQLMDEKVNIYSDPFHPDLPSSTWTRDGYPAGRVNWIEKGVVKNLNYSRYWAEKKGVKPGPFASNIIMDGGTASVEDLIKSTERGILVSRLWYIRMVDPQSLLLTGLTRDGTFYIENGQIKFPIKNLRFNESPVIMLNNVEALGKQERSISVESYRSYLIPAMKIRDFTFTSLSDAV</sequence>
<evidence type="ECO:0000313" key="6">
    <source>
        <dbReference type="Proteomes" id="UP000753802"/>
    </source>
</evidence>
<dbReference type="InterPro" id="IPR036059">
    <property type="entry name" value="TldD/PmbA_sf"/>
</dbReference>
<gene>
    <name evidence="5" type="ORF">GWC95_05515</name>
</gene>
<dbReference type="InterPro" id="IPR035068">
    <property type="entry name" value="TldD/PmbA_N"/>
</dbReference>
<organism evidence="5 6">
    <name type="scientific">Sediminibacterium roseum</name>
    <dbReference type="NCBI Taxonomy" id="1978412"/>
    <lineage>
        <taxon>Bacteria</taxon>
        <taxon>Pseudomonadati</taxon>
        <taxon>Bacteroidota</taxon>
        <taxon>Chitinophagia</taxon>
        <taxon>Chitinophagales</taxon>
        <taxon>Chitinophagaceae</taxon>
        <taxon>Sediminibacterium</taxon>
    </lineage>
</organism>
<evidence type="ECO:0000313" key="5">
    <source>
        <dbReference type="EMBL" id="NCI49370.1"/>
    </source>
</evidence>
<dbReference type="InterPro" id="IPR002510">
    <property type="entry name" value="Metalloprtase-TldD/E_N"/>
</dbReference>
<accession>A0ABW9ZWF1</accession>
<reference evidence="5 6" key="1">
    <citation type="submission" date="2020-01" db="EMBL/GenBank/DDBJ databases">
        <title>Genome analysis.</title>
        <authorList>
            <person name="Wu S."/>
            <person name="Wang G."/>
        </authorList>
    </citation>
    <scope>NUCLEOTIDE SEQUENCE [LARGE SCALE GENOMIC DNA]</scope>
    <source>
        <strain evidence="5 6">SYL130</strain>
    </source>
</reference>
<dbReference type="Pfam" id="PF19289">
    <property type="entry name" value="PmbA_TldD_3rd"/>
    <property type="match status" value="1"/>
</dbReference>
<keyword evidence="6" id="KW-1185">Reference proteome</keyword>
<dbReference type="InterPro" id="IPR045569">
    <property type="entry name" value="Metalloprtase-TldD/E_C"/>
</dbReference>
<dbReference type="InterPro" id="IPR045570">
    <property type="entry name" value="Metalloprtase-TldD/E_cen_dom"/>
</dbReference>
<comment type="caution">
    <text evidence="5">The sequence shown here is derived from an EMBL/GenBank/DDBJ whole genome shotgun (WGS) entry which is preliminary data.</text>
</comment>
<protein>
    <submittedName>
        <fullName evidence="5">TldD/PmbA family protein</fullName>
    </submittedName>
</protein>
<dbReference type="Pfam" id="PF19290">
    <property type="entry name" value="PmbA_TldD_2nd"/>
    <property type="match status" value="1"/>
</dbReference>
<proteinExistence type="inferred from homology"/>
<dbReference type="Gene3D" id="3.30.2290.10">
    <property type="entry name" value="PmbA/TldD superfamily"/>
    <property type="match status" value="1"/>
</dbReference>
<name>A0ABW9ZWF1_9BACT</name>
<evidence type="ECO:0000256" key="1">
    <source>
        <dbReference type="ARBA" id="ARBA00005836"/>
    </source>
</evidence>
<comment type="similarity">
    <text evidence="1">Belongs to the peptidase U62 family.</text>
</comment>
<dbReference type="Pfam" id="PF01523">
    <property type="entry name" value="PmbA_TldD_1st"/>
    <property type="match status" value="1"/>
</dbReference>
<dbReference type="Proteomes" id="UP000753802">
    <property type="component" value="Unassembled WGS sequence"/>
</dbReference>
<evidence type="ECO:0000259" key="3">
    <source>
        <dbReference type="Pfam" id="PF19289"/>
    </source>
</evidence>
<evidence type="ECO:0000259" key="2">
    <source>
        <dbReference type="Pfam" id="PF01523"/>
    </source>
</evidence>
<dbReference type="SUPFAM" id="SSF111283">
    <property type="entry name" value="Putative modulator of DNA gyrase, PmbA/TldD"/>
    <property type="match status" value="1"/>
</dbReference>
<feature type="domain" description="Metalloprotease TldD/E N-terminal" evidence="2">
    <location>
        <begin position="25"/>
        <end position="89"/>
    </location>
</feature>
<evidence type="ECO:0000259" key="4">
    <source>
        <dbReference type="Pfam" id="PF19290"/>
    </source>
</evidence>
<dbReference type="EMBL" id="JAACJS010000011">
    <property type="protein sequence ID" value="NCI49370.1"/>
    <property type="molecule type" value="Genomic_DNA"/>
</dbReference>
<feature type="domain" description="Metalloprotease TldD/E central" evidence="4">
    <location>
        <begin position="136"/>
        <end position="196"/>
    </location>
</feature>